<dbReference type="InterPro" id="IPR027417">
    <property type="entry name" value="P-loop_NTPase"/>
</dbReference>
<comment type="caution">
    <text evidence="1">The sequence shown here is derived from an EMBL/GenBank/DDBJ whole genome shotgun (WGS) entry which is preliminary data.</text>
</comment>
<proteinExistence type="predicted"/>
<evidence type="ECO:0008006" key="3">
    <source>
        <dbReference type="Google" id="ProtNLM"/>
    </source>
</evidence>
<dbReference type="Proteomes" id="UP001500027">
    <property type="component" value="Unassembled WGS sequence"/>
</dbReference>
<dbReference type="Gene3D" id="3.40.50.300">
    <property type="entry name" value="P-loop containing nucleotide triphosphate hydrolases"/>
    <property type="match status" value="1"/>
</dbReference>
<protein>
    <recommendedName>
        <fullName evidence="3">Sulfotransferase family protein</fullName>
    </recommendedName>
</protein>
<dbReference type="Pfam" id="PF17784">
    <property type="entry name" value="Sulfotransfer_4"/>
    <property type="match status" value="2"/>
</dbReference>
<dbReference type="PANTHER" id="PTHR36978:SF4">
    <property type="entry name" value="P-LOOP CONTAINING NUCLEOSIDE TRIPHOSPHATE HYDROLASE PROTEIN"/>
    <property type="match status" value="1"/>
</dbReference>
<dbReference type="InterPro" id="IPR040632">
    <property type="entry name" value="Sulfotransfer_4"/>
</dbReference>
<organism evidence="1 2">
    <name type="scientific">Hyunsoonleella aestuarii</name>
    <dbReference type="NCBI Taxonomy" id="912802"/>
    <lineage>
        <taxon>Bacteria</taxon>
        <taxon>Pseudomonadati</taxon>
        <taxon>Bacteroidota</taxon>
        <taxon>Flavobacteriia</taxon>
        <taxon>Flavobacteriales</taxon>
        <taxon>Flavobacteriaceae</taxon>
    </lineage>
</organism>
<keyword evidence="2" id="KW-1185">Reference proteome</keyword>
<evidence type="ECO:0000313" key="2">
    <source>
        <dbReference type="Proteomes" id="UP001500027"/>
    </source>
</evidence>
<evidence type="ECO:0000313" key="1">
    <source>
        <dbReference type="EMBL" id="GAA4267984.1"/>
    </source>
</evidence>
<name>A0ABP8E754_9FLAO</name>
<dbReference type="RefSeq" id="WP_139002021.1">
    <property type="nucleotide sequence ID" value="NZ_BAABAV010000001.1"/>
</dbReference>
<dbReference type="SUPFAM" id="SSF52540">
    <property type="entry name" value="P-loop containing nucleoside triphosphate hydrolases"/>
    <property type="match status" value="1"/>
</dbReference>
<reference evidence="2" key="1">
    <citation type="journal article" date="2019" name="Int. J. Syst. Evol. Microbiol.">
        <title>The Global Catalogue of Microorganisms (GCM) 10K type strain sequencing project: providing services to taxonomists for standard genome sequencing and annotation.</title>
        <authorList>
            <consortium name="The Broad Institute Genomics Platform"/>
            <consortium name="The Broad Institute Genome Sequencing Center for Infectious Disease"/>
            <person name="Wu L."/>
            <person name="Ma J."/>
        </authorList>
    </citation>
    <scope>NUCLEOTIDE SEQUENCE [LARGE SCALE GENOMIC DNA]</scope>
    <source>
        <strain evidence="2">JCM 17452</strain>
    </source>
</reference>
<dbReference type="PANTHER" id="PTHR36978">
    <property type="entry name" value="P-LOOP CONTAINING NUCLEOTIDE TRIPHOSPHATE HYDROLASE"/>
    <property type="match status" value="1"/>
</dbReference>
<dbReference type="EMBL" id="BAABAV010000001">
    <property type="protein sequence ID" value="GAA4267984.1"/>
    <property type="molecule type" value="Genomic_DNA"/>
</dbReference>
<gene>
    <name evidence="1" type="ORF">GCM10022257_00850</name>
</gene>
<accession>A0ABP8E754</accession>
<sequence length="202" mass="24627">MKAKVFVIGFQKTGTTSLELALINLGYRVYGGDKNLFKFKDQKSLNNYILETLKYWDAVQDMPWPLFYKELHQLYPEAKFILTYRHTQDWIKSVVKYFASIRIPLHEKIYNVPCAEGYEQKYIDVYNNFNVEVIDFFKDKENFIIMEQNKNFNYETLCQFLNMPIVPKDLFPHARNNKKRKLPNYKWYRDLRSIYWNFRNKY</sequence>